<dbReference type="Gene3D" id="2.60.120.620">
    <property type="entry name" value="q2cbj1_9rhob like domain"/>
    <property type="match status" value="1"/>
</dbReference>
<evidence type="ECO:0000256" key="6">
    <source>
        <dbReference type="ARBA" id="ARBA00022723"/>
    </source>
</evidence>
<feature type="transmembrane region" description="Helical" evidence="16">
    <location>
        <begin position="20"/>
        <end position="44"/>
    </location>
</feature>
<dbReference type="SMART" id="SM00702">
    <property type="entry name" value="P4Hc"/>
    <property type="match status" value="1"/>
</dbReference>
<dbReference type="OMA" id="LAVKPRM"/>
<evidence type="ECO:0000256" key="7">
    <source>
        <dbReference type="ARBA" id="ARBA00022824"/>
    </source>
</evidence>
<organism evidence="18 19">
    <name type="scientific">Kalanchoe fedtschenkoi</name>
    <name type="common">Lavender scallops</name>
    <name type="synonym">South American air plant</name>
    <dbReference type="NCBI Taxonomy" id="63787"/>
    <lineage>
        <taxon>Eukaryota</taxon>
        <taxon>Viridiplantae</taxon>
        <taxon>Streptophyta</taxon>
        <taxon>Embryophyta</taxon>
        <taxon>Tracheophyta</taxon>
        <taxon>Spermatophyta</taxon>
        <taxon>Magnoliopsida</taxon>
        <taxon>eudicotyledons</taxon>
        <taxon>Gunneridae</taxon>
        <taxon>Pentapetalae</taxon>
        <taxon>Saxifragales</taxon>
        <taxon>Crassulaceae</taxon>
        <taxon>Kalanchoe</taxon>
    </lineage>
</organism>
<keyword evidence="13 16" id="KW-0472">Membrane</keyword>
<evidence type="ECO:0000256" key="11">
    <source>
        <dbReference type="ARBA" id="ARBA00023002"/>
    </source>
</evidence>
<keyword evidence="11" id="KW-0560">Oxidoreductase</keyword>
<dbReference type="GO" id="GO:0031418">
    <property type="term" value="F:L-ascorbic acid binding"/>
    <property type="evidence" value="ECO:0007669"/>
    <property type="project" value="InterPro"/>
</dbReference>
<evidence type="ECO:0000313" key="18">
    <source>
        <dbReference type="EnsemblPlants" id="Kaladp0084s0024.1.v1.1"/>
    </source>
</evidence>
<dbReference type="GO" id="GO:0005789">
    <property type="term" value="C:endoplasmic reticulum membrane"/>
    <property type="evidence" value="ECO:0007669"/>
    <property type="project" value="UniProtKB-SubCell"/>
</dbReference>
<evidence type="ECO:0000256" key="12">
    <source>
        <dbReference type="ARBA" id="ARBA00023004"/>
    </source>
</evidence>
<comment type="subcellular location">
    <subcellularLocation>
        <location evidence="2">Endoplasmic reticulum membrane</location>
        <topology evidence="2">Single-pass type II membrane protein</topology>
    </subcellularLocation>
</comment>
<comment type="cofactor">
    <cofactor evidence="1">
        <name>L-ascorbate</name>
        <dbReference type="ChEBI" id="CHEBI:38290"/>
    </cofactor>
</comment>
<dbReference type="InterPro" id="IPR005123">
    <property type="entry name" value="Oxoglu/Fe-dep_dioxygenase_dom"/>
</dbReference>
<dbReference type="FunFam" id="2.60.120.620:FF:000002">
    <property type="entry name" value="Prolyl 4-hydroxylase 4"/>
    <property type="match status" value="1"/>
</dbReference>
<evidence type="ECO:0000256" key="14">
    <source>
        <dbReference type="ARBA" id="ARBA00023180"/>
    </source>
</evidence>
<evidence type="ECO:0000256" key="9">
    <source>
        <dbReference type="ARBA" id="ARBA00022968"/>
    </source>
</evidence>
<comment type="catalytic activity">
    <reaction evidence="15">
        <text>L-prolyl-[collagen] + 2-oxoglutarate + O2 = trans-4-hydroxy-L-prolyl-[collagen] + succinate + CO2</text>
        <dbReference type="Rhea" id="RHEA:18945"/>
        <dbReference type="Rhea" id="RHEA-COMP:11676"/>
        <dbReference type="Rhea" id="RHEA-COMP:11680"/>
        <dbReference type="ChEBI" id="CHEBI:15379"/>
        <dbReference type="ChEBI" id="CHEBI:16526"/>
        <dbReference type="ChEBI" id="CHEBI:16810"/>
        <dbReference type="ChEBI" id="CHEBI:30031"/>
        <dbReference type="ChEBI" id="CHEBI:50342"/>
        <dbReference type="ChEBI" id="CHEBI:61965"/>
        <dbReference type="EC" id="1.14.11.2"/>
    </reaction>
</comment>
<evidence type="ECO:0000256" key="13">
    <source>
        <dbReference type="ARBA" id="ARBA00023136"/>
    </source>
</evidence>
<evidence type="ECO:0000256" key="3">
    <source>
        <dbReference type="ARBA" id="ARBA00006511"/>
    </source>
</evidence>
<dbReference type="EC" id="1.14.11.2" evidence="4"/>
<sequence length="290" mass="32754">MAKQKQQPRLKKSMLRHSTLFFALLFIFSLLLALTLFGVGFIFVPTDSGEATSITSIVRKTVVRENEGGGDEEDGRERWTEVLSWEPRAFVYHNFLTKAECEHLIDISKPHMQKSFVVDPKTGLPRASSARTSYGWFLRKGQDAFIRNIEKRIADLTFIPVENGESIQILRYETGQEYKFHHDYFSDKFSVQRGGQRVATVLIYLSDVEEGGETVFPRAKGDFSSVSRRNNSSVCAGTGLAVKPRMGDALLFWSMKPDGTPDPNSLHGGCPVINGTKWSATKWLRMSEYI</sequence>
<keyword evidence="6" id="KW-0479">Metal-binding</keyword>
<evidence type="ECO:0000256" key="4">
    <source>
        <dbReference type="ARBA" id="ARBA00012269"/>
    </source>
</evidence>
<keyword evidence="19" id="KW-1185">Reference proteome</keyword>
<dbReference type="Gramene" id="Kaladp0084s0024.1.v1.1">
    <property type="protein sequence ID" value="Kaladp0084s0024.1.v1.1"/>
    <property type="gene ID" value="Kaladp0084s0024.v1.1"/>
</dbReference>
<evidence type="ECO:0000313" key="19">
    <source>
        <dbReference type="Proteomes" id="UP000594263"/>
    </source>
</evidence>
<reference evidence="18" key="1">
    <citation type="submission" date="2021-01" db="UniProtKB">
        <authorList>
            <consortium name="EnsemblPlants"/>
        </authorList>
    </citation>
    <scope>IDENTIFICATION</scope>
</reference>
<protein>
    <recommendedName>
        <fullName evidence="4">procollagen-proline 4-dioxygenase</fullName>
        <ecNumber evidence="4">1.14.11.2</ecNumber>
    </recommendedName>
</protein>
<evidence type="ECO:0000259" key="17">
    <source>
        <dbReference type="PROSITE" id="PS51471"/>
    </source>
</evidence>
<keyword evidence="10 16" id="KW-1133">Transmembrane helix</keyword>
<dbReference type="AlphaFoldDB" id="A0A7N1A2U9"/>
<dbReference type="Pfam" id="PF13640">
    <property type="entry name" value="2OG-FeII_Oxy_3"/>
    <property type="match status" value="1"/>
</dbReference>
<dbReference type="InterPro" id="IPR045054">
    <property type="entry name" value="P4HA-like"/>
</dbReference>
<proteinExistence type="inferred from homology"/>
<keyword evidence="14" id="KW-0325">Glycoprotein</keyword>
<keyword evidence="5 16" id="KW-0812">Transmembrane</keyword>
<dbReference type="PANTHER" id="PTHR10869:SF123">
    <property type="entry name" value="PROLYL 4-HYDROXYLASE 10-RELATED"/>
    <property type="match status" value="1"/>
</dbReference>
<dbReference type="Proteomes" id="UP000594263">
    <property type="component" value="Unplaced"/>
</dbReference>
<dbReference type="PANTHER" id="PTHR10869">
    <property type="entry name" value="PROLYL 4-HYDROXYLASE ALPHA SUBUNIT"/>
    <property type="match status" value="1"/>
</dbReference>
<keyword evidence="7" id="KW-0256">Endoplasmic reticulum</keyword>
<evidence type="ECO:0000256" key="16">
    <source>
        <dbReference type="SAM" id="Phobius"/>
    </source>
</evidence>
<evidence type="ECO:0000256" key="2">
    <source>
        <dbReference type="ARBA" id="ARBA00004648"/>
    </source>
</evidence>
<dbReference type="InterPro" id="IPR006620">
    <property type="entry name" value="Pro_4_hyd_alph"/>
</dbReference>
<feature type="domain" description="Fe2OG dioxygenase" evidence="17">
    <location>
        <begin position="163"/>
        <end position="286"/>
    </location>
</feature>
<dbReference type="GO" id="GO:0004656">
    <property type="term" value="F:procollagen-proline 4-dioxygenase activity"/>
    <property type="evidence" value="ECO:0007669"/>
    <property type="project" value="UniProtKB-EC"/>
</dbReference>
<keyword evidence="12" id="KW-0408">Iron</keyword>
<keyword evidence="8" id="KW-0223">Dioxygenase</keyword>
<evidence type="ECO:0000256" key="15">
    <source>
        <dbReference type="ARBA" id="ARBA00049169"/>
    </source>
</evidence>
<keyword evidence="9" id="KW-0735">Signal-anchor</keyword>
<dbReference type="EnsemblPlants" id="Kaladp0084s0024.1.v1.1">
    <property type="protein sequence ID" value="Kaladp0084s0024.1.v1.1"/>
    <property type="gene ID" value="Kaladp0084s0024.v1.1"/>
</dbReference>
<evidence type="ECO:0000256" key="10">
    <source>
        <dbReference type="ARBA" id="ARBA00022989"/>
    </source>
</evidence>
<evidence type="ECO:0000256" key="8">
    <source>
        <dbReference type="ARBA" id="ARBA00022964"/>
    </source>
</evidence>
<dbReference type="InterPro" id="IPR044862">
    <property type="entry name" value="Pro_4_hyd_alph_FE2OG_OXY"/>
</dbReference>
<evidence type="ECO:0000256" key="5">
    <source>
        <dbReference type="ARBA" id="ARBA00022692"/>
    </source>
</evidence>
<name>A0A7N1A2U9_KALFE</name>
<dbReference type="GO" id="GO:0005506">
    <property type="term" value="F:iron ion binding"/>
    <property type="evidence" value="ECO:0007669"/>
    <property type="project" value="InterPro"/>
</dbReference>
<evidence type="ECO:0000256" key="1">
    <source>
        <dbReference type="ARBA" id="ARBA00001961"/>
    </source>
</evidence>
<accession>A0A7N1A2U9</accession>
<dbReference type="PROSITE" id="PS51471">
    <property type="entry name" value="FE2OG_OXY"/>
    <property type="match status" value="1"/>
</dbReference>
<comment type="similarity">
    <text evidence="3">Belongs to the P4HA family.</text>
</comment>